<dbReference type="AlphaFoldDB" id="A0A9Q1EWH9"/>
<feature type="compositionally biased region" description="Basic and acidic residues" evidence="1">
    <location>
        <begin position="37"/>
        <end position="47"/>
    </location>
</feature>
<protein>
    <submittedName>
        <fullName evidence="2">Uncharacterized protein</fullName>
    </submittedName>
</protein>
<evidence type="ECO:0000313" key="3">
    <source>
        <dbReference type="Proteomes" id="UP001152622"/>
    </source>
</evidence>
<comment type="caution">
    <text evidence="2">The sequence shown here is derived from an EMBL/GenBank/DDBJ whole genome shotgun (WGS) entry which is preliminary data.</text>
</comment>
<evidence type="ECO:0000256" key="1">
    <source>
        <dbReference type="SAM" id="MobiDB-lite"/>
    </source>
</evidence>
<reference evidence="2" key="1">
    <citation type="journal article" date="2023" name="Science">
        <title>Genome structures resolve the early diversification of teleost fishes.</title>
        <authorList>
            <person name="Parey E."/>
            <person name="Louis A."/>
            <person name="Montfort J."/>
            <person name="Bouchez O."/>
            <person name="Roques C."/>
            <person name="Iampietro C."/>
            <person name="Lluch J."/>
            <person name="Castinel A."/>
            <person name="Donnadieu C."/>
            <person name="Desvignes T."/>
            <person name="Floi Bucao C."/>
            <person name="Jouanno E."/>
            <person name="Wen M."/>
            <person name="Mejri S."/>
            <person name="Dirks R."/>
            <person name="Jansen H."/>
            <person name="Henkel C."/>
            <person name="Chen W.J."/>
            <person name="Zahm M."/>
            <person name="Cabau C."/>
            <person name="Klopp C."/>
            <person name="Thompson A.W."/>
            <person name="Robinson-Rechavi M."/>
            <person name="Braasch I."/>
            <person name="Lecointre G."/>
            <person name="Bobe J."/>
            <person name="Postlethwait J.H."/>
            <person name="Berthelot C."/>
            <person name="Roest Crollius H."/>
            <person name="Guiguen Y."/>
        </authorList>
    </citation>
    <scope>NUCLEOTIDE SEQUENCE</scope>
    <source>
        <strain evidence="2">WJC10195</strain>
    </source>
</reference>
<dbReference type="Proteomes" id="UP001152622">
    <property type="component" value="Chromosome 11"/>
</dbReference>
<feature type="compositionally biased region" description="Basic and acidic residues" evidence="1">
    <location>
        <begin position="87"/>
        <end position="96"/>
    </location>
</feature>
<feature type="compositionally biased region" description="Polar residues" evidence="1">
    <location>
        <begin position="51"/>
        <end position="60"/>
    </location>
</feature>
<feature type="compositionally biased region" description="Polar residues" evidence="1">
    <location>
        <begin position="142"/>
        <end position="153"/>
    </location>
</feature>
<accession>A0A9Q1EWH9</accession>
<evidence type="ECO:0000313" key="2">
    <source>
        <dbReference type="EMBL" id="KAJ8346413.1"/>
    </source>
</evidence>
<feature type="compositionally biased region" description="Basic and acidic residues" evidence="1">
    <location>
        <begin position="119"/>
        <end position="140"/>
    </location>
</feature>
<proteinExistence type="predicted"/>
<keyword evidence="3" id="KW-1185">Reference proteome</keyword>
<dbReference type="EMBL" id="JAINUF010000011">
    <property type="protein sequence ID" value="KAJ8346413.1"/>
    <property type="molecule type" value="Genomic_DNA"/>
</dbReference>
<organism evidence="2 3">
    <name type="scientific">Synaphobranchus kaupii</name>
    <name type="common">Kaup's arrowtooth eel</name>
    <dbReference type="NCBI Taxonomy" id="118154"/>
    <lineage>
        <taxon>Eukaryota</taxon>
        <taxon>Metazoa</taxon>
        <taxon>Chordata</taxon>
        <taxon>Craniata</taxon>
        <taxon>Vertebrata</taxon>
        <taxon>Euteleostomi</taxon>
        <taxon>Actinopterygii</taxon>
        <taxon>Neopterygii</taxon>
        <taxon>Teleostei</taxon>
        <taxon>Anguilliformes</taxon>
        <taxon>Synaphobranchidae</taxon>
        <taxon>Synaphobranchus</taxon>
    </lineage>
</organism>
<gene>
    <name evidence="2" type="ORF">SKAU_G00278140</name>
</gene>
<name>A0A9Q1EWH9_SYNKA</name>
<sequence length="173" mass="19051">MGPRCSWRGPISAPQDHSPPSLLKTGTLCPHASQPKCAERYTPDLHPRTGGSESANQHQFQPRDVEGGMDAYEVGPVWKATLVAPPNKRESDDDACRPPPSVWPKRKEEKRVHASRPLDTYERRSRWKDGPPTVKHDPTGKPKTSTGVEQTGNGAAPNLDRDRNATPSVQPPQ</sequence>
<feature type="region of interest" description="Disordered" evidence="1">
    <location>
        <begin position="1"/>
        <end position="173"/>
    </location>
</feature>